<dbReference type="SUPFAM" id="SSF141673">
    <property type="entry name" value="MOSC N-terminal domain-like"/>
    <property type="match status" value="1"/>
</dbReference>
<feature type="domain" description="MOSC" evidence="6">
    <location>
        <begin position="683"/>
        <end position="857"/>
    </location>
</feature>
<keyword evidence="8" id="KW-1185">Reference proteome</keyword>
<name>A0A8H3FTY2_9LECA</name>
<feature type="modified residue" description="N6-(pyridoxal phosphate)lysine" evidence="4">
    <location>
        <position position="253"/>
    </location>
</feature>
<dbReference type="PROSITE" id="PS51340">
    <property type="entry name" value="MOSC"/>
    <property type="match status" value="1"/>
</dbReference>
<protein>
    <recommendedName>
        <fullName evidence="4">Molybdenum cofactor sulfurase</fullName>
        <shortName evidence="4">MCS</shortName>
        <shortName evidence="4">MOS</shortName>
        <shortName evidence="4">MoCo sulfurase</shortName>
        <ecNumber evidence="4">2.8.1.9</ecNumber>
    </recommendedName>
    <alternativeName>
        <fullName evidence="4">Molybdenum cofactor sulfurtransferase</fullName>
    </alternativeName>
</protein>
<dbReference type="InterPro" id="IPR028886">
    <property type="entry name" value="MoCo_sulfurase"/>
</dbReference>
<evidence type="ECO:0000256" key="1">
    <source>
        <dbReference type="ARBA" id="ARBA00022679"/>
    </source>
</evidence>
<sequence>MTSPSIGAQSSNSTNSSGDPSSDHDAERLAYNARIAELREAEYPMLKDQIYLDHAATTVPSASLLAAFAKDMTSKLFGNPHSLGSASSQTSSMCCDNVRLKVLRLFGADPAAFDVVFVANATAGIKLVAEAMACQPHGGFRYWYHRDSHTSLVGVREMAMQGVSCLEDDAAVEDWICSGTERGSGDEVCGLFAYPAQSNMNGRRLPLSWCGSIRSTNGGICTLLDAAGLVSTSPLDLSDIQTAPDFTVMSFYKMFGFPDLGALIIKKDAGRIFEARRYFGGGTVETVACGGNHEWHFKKDTTLHESLEDGTLPISSIRALDLAIDNHERLFGSFSDISRHTGFLVSTAYTQLEALRHSNGSPVCTIYNDRTDMDNRGPVIALNLLDASGDYVSLQEVQKLASINNVHLRTGNLCNPGGVSHALGMDAKDLMENYSVGLRCSSDRDILNGKPTGVVRLSFGAMSTLADVNQFLTFVKDSFVENTPIDNEDSMVMDHDTNTNFCITSLVVYPIKSCGGYLVPPDTPWMVRSEGLAWDREWCLVHQGTQVALNQKRFPMLALFKPQLDLPQNLLHVQWIGTTTDKVSNTISIPLTLDIRLFREASVASVLSCARTSCTERARPLIYSALEITNFFSAHLDMPVYLARLPPKNHLPLSDEKGILACHFVSGENPQDMPGSFPTPPPSPLRFQSEDELETRQSPGSLANESPILVLFLPSLDRVNALLPEKTEQISPESFRGNIVLGALDVHRKQTDEMSKTLPLRLIEDGLTTLEIYNESSMAWKQPFKLNLMAPCRRCQMVAIDQNTAMRKPEVFAHIAKVRRSNGGVWFGVHAAVDKDDNDYRHELGLVVRVGDRVRGS</sequence>
<evidence type="ECO:0000256" key="2">
    <source>
        <dbReference type="ARBA" id="ARBA00022898"/>
    </source>
</evidence>
<evidence type="ECO:0000256" key="4">
    <source>
        <dbReference type="HAMAP-Rule" id="MF_03050"/>
    </source>
</evidence>
<reference evidence="7" key="1">
    <citation type="submission" date="2021-03" db="EMBL/GenBank/DDBJ databases">
        <authorList>
            <person name="Tagirdzhanova G."/>
        </authorList>
    </citation>
    <scope>NUCLEOTIDE SEQUENCE</scope>
</reference>
<evidence type="ECO:0000313" key="8">
    <source>
        <dbReference type="Proteomes" id="UP000664169"/>
    </source>
</evidence>
<dbReference type="Pfam" id="PF00266">
    <property type="entry name" value="Aminotran_5"/>
    <property type="match status" value="1"/>
</dbReference>
<dbReference type="GO" id="GO:0008265">
    <property type="term" value="F:molybdenum cofactor sulfurtransferase activity"/>
    <property type="evidence" value="ECO:0007669"/>
    <property type="project" value="UniProtKB-UniRule"/>
</dbReference>
<dbReference type="Gene3D" id="3.90.1150.10">
    <property type="entry name" value="Aspartate Aminotransferase, domain 1"/>
    <property type="match status" value="1"/>
</dbReference>
<comment type="similarity">
    <text evidence="4">Belongs to the class-V pyridoxal-phosphate-dependent aminotransferase family. MOCOS subfamily.</text>
</comment>
<dbReference type="InterPro" id="IPR015421">
    <property type="entry name" value="PyrdxlP-dep_Trfase_major"/>
</dbReference>
<evidence type="ECO:0000256" key="5">
    <source>
        <dbReference type="SAM" id="MobiDB-lite"/>
    </source>
</evidence>
<dbReference type="GO" id="GO:0030151">
    <property type="term" value="F:molybdenum ion binding"/>
    <property type="evidence" value="ECO:0007669"/>
    <property type="project" value="UniProtKB-UniRule"/>
</dbReference>
<keyword evidence="3 4" id="KW-0501">Molybdenum cofactor biosynthesis</keyword>
<dbReference type="GO" id="GO:0016829">
    <property type="term" value="F:lyase activity"/>
    <property type="evidence" value="ECO:0007669"/>
    <property type="project" value="UniProtKB-UniRule"/>
</dbReference>
<evidence type="ECO:0000256" key="3">
    <source>
        <dbReference type="ARBA" id="ARBA00023150"/>
    </source>
</evidence>
<accession>A0A8H3FTY2</accession>
<evidence type="ECO:0000259" key="6">
    <source>
        <dbReference type="PROSITE" id="PS51340"/>
    </source>
</evidence>
<evidence type="ECO:0000313" key="7">
    <source>
        <dbReference type="EMBL" id="CAF9929042.1"/>
    </source>
</evidence>
<feature type="compositionally biased region" description="Low complexity" evidence="5">
    <location>
        <begin position="1"/>
        <end position="20"/>
    </location>
</feature>
<dbReference type="InterPro" id="IPR005303">
    <property type="entry name" value="MOCOS_middle"/>
</dbReference>
<dbReference type="GO" id="GO:0030170">
    <property type="term" value="F:pyridoxal phosphate binding"/>
    <property type="evidence" value="ECO:0007669"/>
    <property type="project" value="UniProtKB-UniRule"/>
</dbReference>
<dbReference type="Proteomes" id="UP000664169">
    <property type="component" value="Unassembled WGS sequence"/>
</dbReference>
<dbReference type="AlphaFoldDB" id="A0A8H3FTY2"/>
<gene>
    <name evidence="4" type="primary">hxB</name>
    <name evidence="7" type="ORF">GOMPHAMPRED_005299</name>
</gene>
<feature type="region of interest" description="Disordered" evidence="5">
    <location>
        <begin position="670"/>
        <end position="701"/>
    </location>
</feature>
<dbReference type="HAMAP" id="MF_03050">
    <property type="entry name" value="MOCOS"/>
    <property type="match status" value="1"/>
</dbReference>
<dbReference type="PANTHER" id="PTHR14237:SF80">
    <property type="entry name" value="MOLYBDENUM COFACTOR SULFURASE"/>
    <property type="match status" value="1"/>
</dbReference>
<feature type="active site" evidence="4">
    <location>
        <position position="414"/>
    </location>
</feature>
<dbReference type="OrthoDB" id="10264306at2759"/>
<feature type="region of interest" description="Disordered" evidence="5">
    <location>
        <begin position="1"/>
        <end position="25"/>
    </location>
</feature>
<organism evidence="7 8">
    <name type="scientific">Gomphillus americanus</name>
    <dbReference type="NCBI Taxonomy" id="1940652"/>
    <lineage>
        <taxon>Eukaryota</taxon>
        <taxon>Fungi</taxon>
        <taxon>Dikarya</taxon>
        <taxon>Ascomycota</taxon>
        <taxon>Pezizomycotina</taxon>
        <taxon>Lecanoromycetes</taxon>
        <taxon>OSLEUM clade</taxon>
        <taxon>Ostropomycetidae</taxon>
        <taxon>Ostropales</taxon>
        <taxon>Graphidaceae</taxon>
        <taxon>Gomphilloideae</taxon>
        <taxon>Gomphillus</taxon>
    </lineage>
</organism>
<dbReference type="EMBL" id="CAJPDQ010000031">
    <property type="protein sequence ID" value="CAF9929042.1"/>
    <property type="molecule type" value="Genomic_DNA"/>
</dbReference>
<dbReference type="PANTHER" id="PTHR14237">
    <property type="entry name" value="MOLYBDOPTERIN COFACTOR SULFURASE MOSC"/>
    <property type="match status" value="1"/>
</dbReference>
<keyword evidence="1 4" id="KW-0808">Transferase</keyword>
<comment type="function">
    <text evidence="4">Sulfurates the molybdenum cofactor. Sulfation of molybdenum is essential for xanthine dehydrogenase (XDH) and aldehyde oxidase (ADO) enzymes in which molybdenum cofactor is liganded by 1 oxygen and 1 sulfur atom in active form.</text>
</comment>
<proteinExistence type="inferred from homology"/>
<comment type="catalytic activity">
    <reaction evidence="4">
        <text>Mo-molybdopterin + L-cysteine + AH2 = thio-Mo-molybdopterin + L-alanine + A + H2O</text>
        <dbReference type="Rhea" id="RHEA:42636"/>
        <dbReference type="ChEBI" id="CHEBI:13193"/>
        <dbReference type="ChEBI" id="CHEBI:15377"/>
        <dbReference type="ChEBI" id="CHEBI:17499"/>
        <dbReference type="ChEBI" id="CHEBI:35235"/>
        <dbReference type="ChEBI" id="CHEBI:57972"/>
        <dbReference type="ChEBI" id="CHEBI:71302"/>
        <dbReference type="ChEBI" id="CHEBI:82685"/>
        <dbReference type="EC" id="2.8.1.9"/>
    </reaction>
</comment>
<dbReference type="Gene3D" id="3.40.640.10">
    <property type="entry name" value="Type I PLP-dependent aspartate aminotransferase-like (Major domain)"/>
    <property type="match status" value="1"/>
</dbReference>
<dbReference type="InterPro" id="IPR015422">
    <property type="entry name" value="PyrdxlP-dep_Trfase_small"/>
</dbReference>
<dbReference type="GO" id="GO:0006777">
    <property type="term" value="P:Mo-molybdopterin cofactor biosynthetic process"/>
    <property type="evidence" value="ECO:0007669"/>
    <property type="project" value="UniProtKB-UniRule"/>
</dbReference>
<dbReference type="Pfam" id="PF03473">
    <property type="entry name" value="MOSC"/>
    <property type="match status" value="1"/>
</dbReference>
<keyword evidence="2 4" id="KW-0663">Pyridoxal phosphate</keyword>
<dbReference type="EC" id="2.8.1.9" evidence="4"/>
<dbReference type="InterPro" id="IPR005302">
    <property type="entry name" value="MoCF_Sase_C"/>
</dbReference>
<comment type="cofactor">
    <cofactor evidence="4">
        <name>pyridoxal 5'-phosphate</name>
        <dbReference type="ChEBI" id="CHEBI:597326"/>
    </cofactor>
</comment>
<dbReference type="Pfam" id="PF03476">
    <property type="entry name" value="MOSC_N"/>
    <property type="match status" value="1"/>
</dbReference>
<dbReference type="InterPro" id="IPR000192">
    <property type="entry name" value="Aminotrans_V_dom"/>
</dbReference>
<dbReference type="SUPFAM" id="SSF53383">
    <property type="entry name" value="PLP-dependent transferases"/>
    <property type="match status" value="1"/>
</dbReference>
<dbReference type="InterPro" id="IPR015424">
    <property type="entry name" value="PyrdxlP-dep_Trfase"/>
</dbReference>
<comment type="caution">
    <text evidence="7">The sequence shown here is derived from an EMBL/GenBank/DDBJ whole genome shotgun (WGS) entry which is preliminary data.</text>
</comment>